<dbReference type="EMBL" id="JARKIB010000399">
    <property type="protein sequence ID" value="KAJ7711320.1"/>
    <property type="molecule type" value="Genomic_DNA"/>
</dbReference>
<name>A0AAD7H4H3_9AGAR</name>
<comment type="caution">
    <text evidence="2">The sequence shown here is derived from an EMBL/GenBank/DDBJ whole genome shotgun (WGS) entry which is preliminary data.</text>
</comment>
<feature type="transmembrane region" description="Helical" evidence="1">
    <location>
        <begin position="127"/>
        <end position="154"/>
    </location>
</feature>
<organism evidence="2 3">
    <name type="scientific">Mycena metata</name>
    <dbReference type="NCBI Taxonomy" id="1033252"/>
    <lineage>
        <taxon>Eukaryota</taxon>
        <taxon>Fungi</taxon>
        <taxon>Dikarya</taxon>
        <taxon>Basidiomycota</taxon>
        <taxon>Agaricomycotina</taxon>
        <taxon>Agaricomycetes</taxon>
        <taxon>Agaricomycetidae</taxon>
        <taxon>Agaricales</taxon>
        <taxon>Marasmiineae</taxon>
        <taxon>Mycenaceae</taxon>
        <taxon>Mycena</taxon>
    </lineage>
</organism>
<dbReference type="Proteomes" id="UP001215598">
    <property type="component" value="Unassembled WGS sequence"/>
</dbReference>
<protein>
    <submittedName>
        <fullName evidence="2">Uncharacterized protein</fullName>
    </submittedName>
</protein>
<gene>
    <name evidence="2" type="ORF">B0H16DRAFT_1628970</name>
</gene>
<keyword evidence="1" id="KW-0812">Transmembrane</keyword>
<sequence>MTHGATRNWPPAAPDLATVYSPQSYVIRILAPPTPVSHPARRELDLRVKHADAFDTMLASALGCLDVSTKIQTERTAQSELFDSREREVCASARHKRSETQHFPVLSNESLLSARDDRVGRCAVFDVYWHAVPLAGFIINLGLVRQLIIAFVILPNRRRRRLY</sequence>
<evidence type="ECO:0000256" key="1">
    <source>
        <dbReference type="SAM" id="Phobius"/>
    </source>
</evidence>
<keyword evidence="1" id="KW-0472">Membrane</keyword>
<evidence type="ECO:0000313" key="2">
    <source>
        <dbReference type="EMBL" id="KAJ7711320.1"/>
    </source>
</evidence>
<evidence type="ECO:0000313" key="3">
    <source>
        <dbReference type="Proteomes" id="UP001215598"/>
    </source>
</evidence>
<keyword evidence="3" id="KW-1185">Reference proteome</keyword>
<accession>A0AAD7H4H3</accession>
<keyword evidence="1" id="KW-1133">Transmembrane helix</keyword>
<dbReference type="AlphaFoldDB" id="A0AAD7H4H3"/>
<proteinExistence type="predicted"/>
<reference evidence="2" key="1">
    <citation type="submission" date="2023-03" db="EMBL/GenBank/DDBJ databases">
        <title>Massive genome expansion in bonnet fungi (Mycena s.s.) driven by repeated elements and novel gene families across ecological guilds.</title>
        <authorList>
            <consortium name="Lawrence Berkeley National Laboratory"/>
            <person name="Harder C.B."/>
            <person name="Miyauchi S."/>
            <person name="Viragh M."/>
            <person name="Kuo A."/>
            <person name="Thoen E."/>
            <person name="Andreopoulos B."/>
            <person name="Lu D."/>
            <person name="Skrede I."/>
            <person name="Drula E."/>
            <person name="Henrissat B."/>
            <person name="Morin E."/>
            <person name="Kohler A."/>
            <person name="Barry K."/>
            <person name="LaButti K."/>
            <person name="Morin E."/>
            <person name="Salamov A."/>
            <person name="Lipzen A."/>
            <person name="Mereny Z."/>
            <person name="Hegedus B."/>
            <person name="Baldrian P."/>
            <person name="Stursova M."/>
            <person name="Weitz H."/>
            <person name="Taylor A."/>
            <person name="Grigoriev I.V."/>
            <person name="Nagy L.G."/>
            <person name="Martin F."/>
            <person name="Kauserud H."/>
        </authorList>
    </citation>
    <scope>NUCLEOTIDE SEQUENCE</scope>
    <source>
        <strain evidence="2">CBHHK182m</strain>
    </source>
</reference>